<sequence length="99" mass="10865">MEWKFRFSNYFNIESSDKTTTIISVERDTMTNIEDASGKIQSTQKMNAAYPLGFNNGGLSSAVTYAMKTIGNQVGLNLNNFMIVNMDGLVNLVNDVGGV</sequence>
<evidence type="ECO:0000313" key="3">
    <source>
        <dbReference type="EMBL" id="AAK04984.1"/>
    </source>
</evidence>
<keyword evidence="4" id="KW-1185">Reference proteome</keyword>
<dbReference type="EnsemblBacteria" id="AAK04984">
    <property type="protein sequence ID" value="AAK04984"/>
    <property type="gene ID" value="L109013"/>
</dbReference>
<dbReference type="eggNOG" id="COG1316">
    <property type="taxonomic scope" value="Bacteria"/>
</dbReference>
<evidence type="ECO:0000256" key="1">
    <source>
        <dbReference type="ARBA" id="ARBA00006068"/>
    </source>
</evidence>
<proteinExistence type="inferred from homology"/>
<organism evidence="3 4">
    <name type="scientific">Lactococcus lactis subsp. lactis (strain IL1403)</name>
    <name type="common">Streptococcus lactis</name>
    <dbReference type="NCBI Taxonomy" id="272623"/>
    <lineage>
        <taxon>Bacteria</taxon>
        <taxon>Bacillati</taxon>
        <taxon>Bacillota</taxon>
        <taxon>Bacilli</taxon>
        <taxon>Lactobacillales</taxon>
        <taxon>Streptococcaceae</taxon>
        <taxon>Lactococcus</taxon>
    </lineage>
</organism>
<dbReference type="PIR" id="F86735">
    <property type="entry name" value="F86735"/>
</dbReference>
<dbReference type="AlphaFoldDB" id="Q9CH53"/>
<dbReference type="KEGG" id="lla:L109013"/>
<evidence type="ECO:0000313" key="4">
    <source>
        <dbReference type="Proteomes" id="UP000002196"/>
    </source>
</evidence>
<dbReference type="Proteomes" id="UP000002196">
    <property type="component" value="Chromosome"/>
</dbReference>
<dbReference type="PANTHER" id="PTHR33392:SF6">
    <property type="entry name" value="POLYISOPRENYL-TEICHOIC ACID--PEPTIDOGLYCAN TEICHOIC ACID TRANSFERASE TAGU"/>
    <property type="match status" value="1"/>
</dbReference>
<dbReference type="PaxDb" id="272623-L109013"/>
<dbReference type="InterPro" id="IPR050922">
    <property type="entry name" value="LytR/CpsA/Psr_CW_biosynth"/>
</dbReference>
<dbReference type="EMBL" id="AE005176">
    <property type="protein sequence ID" value="AAK04984.1"/>
    <property type="molecule type" value="Genomic_DNA"/>
</dbReference>
<dbReference type="Pfam" id="PF03816">
    <property type="entry name" value="LytR_cpsA_psr"/>
    <property type="match status" value="1"/>
</dbReference>
<dbReference type="Gene3D" id="3.40.630.190">
    <property type="entry name" value="LCP protein"/>
    <property type="match status" value="1"/>
</dbReference>
<accession>Q9CH53</accession>
<name>Q9CH53_LACLA</name>
<reference evidence="3 4" key="1">
    <citation type="journal article" date="2001" name="Genome Res.">
        <title>The complete genome sequence of the lactic acid bacterium Lactococcus lactis ssp. lactis IL1403.</title>
        <authorList>
            <person name="Bolotin A."/>
            <person name="Wincker P."/>
            <person name="Mauger S."/>
            <person name="Jaillon O."/>
            <person name="Malarme K."/>
            <person name="Weissenbach J."/>
            <person name="Ehrlich S.D."/>
            <person name="Sorokin A."/>
        </authorList>
    </citation>
    <scope>NUCLEOTIDE SEQUENCE [LARGE SCALE GENOMIC DNA]</scope>
    <source>
        <strain evidence="3 4">IL1403</strain>
    </source>
</reference>
<gene>
    <name evidence="3" type="primary">yjaI</name>
    <name evidence="3" type="ORF">L109013</name>
</gene>
<dbReference type="InterPro" id="IPR004474">
    <property type="entry name" value="LytR_CpsA_psr"/>
</dbReference>
<dbReference type="PANTHER" id="PTHR33392">
    <property type="entry name" value="POLYISOPRENYL-TEICHOIC ACID--PEPTIDOGLYCAN TEICHOIC ACID TRANSFERASE TAGU"/>
    <property type="match status" value="1"/>
</dbReference>
<dbReference type="HOGENOM" id="CLU_2316745_0_0_9"/>
<evidence type="ECO:0000259" key="2">
    <source>
        <dbReference type="Pfam" id="PF03816"/>
    </source>
</evidence>
<comment type="similarity">
    <text evidence="1">Belongs to the LytR/CpsA/Psr (LCP) family.</text>
</comment>
<feature type="domain" description="Cell envelope-related transcriptional attenuator" evidence="2">
    <location>
        <begin position="12"/>
        <end position="99"/>
    </location>
</feature>
<protein>
    <recommendedName>
        <fullName evidence="2">Cell envelope-related transcriptional attenuator domain-containing protein</fullName>
    </recommendedName>
</protein>